<dbReference type="InterPro" id="IPR000595">
    <property type="entry name" value="cNMP-bd_dom"/>
</dbReference>
<dbReference type="Pfam" id="PF00027">
    <property type="entry name" value="cNMP_binding"/>
    <property type="match status" value="1"/>
</dbReference>
<protein>
    <submittedName>
        <fullName evidence="2">Crp/Fnr family transcriptional regulator</fullName>
    </submittedName>
</protein>
<evidence type="ECO:0000313" key="3">
    <source>
        <dbReference type="Proteomes" id="UP000271193"/>
    </source>
</evidence>
<dbReference type="PROSITE" id="PS50042">
    <property type="entry name" value="CNMP_BINDING_3"/>
    <property type="match status" value="1"/>
</dbReference>
<accession>A0A3G6T2J8</accession>
<dbReference type="InterPro" id="IPR014710">
    <property type="entry name" value="RmlC-like_jellyroll"/>
</dbReference>
<feature type="domain" description="Cyclic nucleotide-binding" evidence="1">
    <location>
        <begin position="18"/>
        <end position="121"/>
    </location>
</feature>
<dbReference type="InterPro" id="IPR018490">
    <property type="entry name" value="cNMP-bd_dom_sf"/>
</dbReference>
<dbReference type="Gene3D" id="2.60.120.10">
    <property type="entry name" value="Jelly Rolls"/>
    <property type="match status" value="1"/>
</dbReference>
<dbReference type="AlphaFoldDB" id="A0A3G6T2J8"/>
<dbReference type="Proteomes" id="UP000271193">
    <property type="component" value="Chromosome"/>
</dbReference>
<dbReference type="SMART" id="SM00100">
    <property type="entry name" value="cNMP"/>
    <property type="match status" value="1"/>
</dbReference>
<reference evidence="3" key="1">
    <citation type="submission" date="2018-11" db="EMBL/GenBank/DDBJ databases">
        <title>Proposal to divide the Flavobacteriaceae and reorganize its genera based on Amino Acid Identity values calculated from whole genome sequences.</title>
        <authorList>
            <person name="Nicholson A.C."/>
            <person name="Gulvik C.A."/>
            <person name="Whitney A.M."/>
            <person name="Humrighouse B.W."/>
            <person name="Bell M."/>
            <person name="Holmes B."/>
            <person name="Steigerwalt A.G."/>
            <person name="Villarma A."/>
            <person name="Sheth M."/>
            <person name="Batra D."/>
            <person name="Pryor J."/>
            <person name="Bernardet J.-F."/>
            <person name="Hugo C."/>
            <person name="Kampfer P."/>
            <person name="Newman J."/>
            <person name="McQuiston J.R."/>
        </authorList>
    </citation>
    <scope>NUCLEOTIDE SEQUENCE [LARGE SCALE GENOMIC DNA]</scope>
    <source>
        <strain evidence="3">G0229</strain>
    </source>
</reference>
<name>A0A3G6T2J8_9FLAO</name>
<dbReference type="CDD" id="cd00038">
    <property type="entry name" value="CAP_ED"/>
    <property type="match status" value="1"/>
</dbReference>
<dbReference type="EMBL" id="CP033932">
    <property type="protein sequence ID" value="AZB23398.1"/>
    <property type="molecule type" value="Genomic_DNA"/>
</dbReference>
<gene>
    <name evidence="2" type="ORF">EG339_01540</name>
</gene>
<keyword evidence="3" id="KW-1185">Reference proteome</keyword>
<dbReference type="SUPFAM" id="SSF51206">
    <property type="entry name" value="cAMP-binding domain-like"/>
    <property type="match status" value="1"/>
</dbReference>
<evidence type="ECO:0000313" key="2">
    <source>
        <dbReference type="EMBL" id="AZB23398.1"/>
    </source>
</evidence>
<proteinExistence type="predicted"/>
<organism evidence="2 3">
    <name type="scientific">Chryseobacterium bernardetii</name>
    <dbReference type="NCBI Taxonomy" id="1241978"/>
    <lineage>
        <taxon>Bacteria</taxon>
        <taxon>Pseudomonadati</taxon>
        <taxon>Bacteroidota</taxon>
        <taxon>Flavobacteriia</taxon>
        <taxon>Flavobacteriales</taxon>
        <taxon>Weeksellaceae</taxon>
        <taxon>Chryseobacterium group</taxon>
        <taxon>Chryseobacterium</taxon>
    </lineage>
</organism>
<sequence length="204" mass="24239">MYQEIQDKFTVMIDFFNSIIPLKQEEKELIRQYFYLRSYKKRMFVLQEGDVCQHLNFVLSGCLRMYKDDENGNPHILLFATEGSWINDLDSYYEQKKSLLNIDVLENAELLQISREDIVKLYLAAPKFDRIFRILTERNLVILQNRMLENISLSAEERYYNLLSSHPDLFNRIPQVHIASYLGVSAEFISRLRSRRARNPLMGN</sequence>
<dbReference type="KEGG" id="cben:EG339_01540"/>
<evidence type="ECO:0000259" key="1">
    <source>
        <dbReference type="PROSITE" id="PS50042"/>
    </source>
</evidence>